<feature type="region of interest" description="Disordered" evidence="3">
    <location>
        <begin position="1"/>
        <end position="27"/>
    </location>
</feature>
<evidence type="ECO:0000256" key="3">
    <source>
        <dbReference type="SAM" id="MobiDB-lite"/>
    </source>
</evidence>
<keyword evidence="2" id="KW-0342">GTP-binding</keyword>
<dbReference type="InterPro" id="IPR006073">
    <property type="entry name" value="GTP-bd"/>
</dbReference>
<dbReference type="GO" id="GO:0016787">
    <property type="term" value="F:hydrolase activity"/>
    <property type="evidence" value="ECO:0007669"/>
    <property type="project" value="UniProtKB-KW"/>
</dbReference>
<evidence type="ECO:0000313" key="6">
    <source>
        <dbReference type="Proteomes" id="UP000815325"/>
    </source>
</evidence>
<dbReference type="Proteomes" id="UP000815325">
    <property type="component" value="Unassembled WGS sequence"/>
</dbReference>
<sequence length="336" mass="37022">MVDEGEEGQQQMAALQAQAAAKGSDFENRKRARLTEEFQSTDKDNSRKAYFKEFRKVVELADVVIQVLDARDPLGCRCPDVESYVRSISPNKKIILLLNKMDLVPREAGEKWLKYFREELPCVAFKCSTQQQGAGLKQGRMLSTKSLQEGLTGSGCLGADTLLAMLKNYCRNADIKTAITVGIVGLPNVGKSSLINSLKRSRAAQVHHEMSSLVLKIITHIFKHSRSTMRFAPVAEIVKRVPSKQLVALYKIPAFKTADELLAAVAGARGKLRKGGVPDIRAASRIILQVQVPSAMPYFCTPFCLSCNSLLLSASTGSWRVPIYLVHNILSVSINL</sequence>
<evidence type="ECO:0000256" key="1">
    <source>
        <dbReference type="ARBA" id="ARBA00022741"/>
    </source>
</evidence>
<dbReference type="InterPro" id="IPR027417">
    <property type="entry name" value="P-loop_NTPase"/>
</dbReference>
<dbReference type="PANTHER" id="PTHR11089">
    <property type="entry name" value="GTP-BINDING PROTEIN-RELATED"/>
    <property type="match status" value="1"/>
</dbReference>
<reference evidence="5" key="1">
    <citation type="submission" date="2017-08" db="EMBL/GenBank/DDBJ databases">
        <authorList>
            <person name="Polle J.E."/>
            <person name="Barry K."/>
            <person name="Cushman J."/>
            <person name="Schmutz J."/>
            <person name="Tran D."/>
            <person name="Hathwaick L.T."/>
            <person name="Yim W.C."/>
            <person name="Jenkins J."/>
            <person name="Mckie-Krisberg Z.M."/>
            <person name="Prochnik S."/>
            <person name="Lindquist E."/>
            <person name="Dockter R.B."/>
            <person name="Adam C."/>
            <person name="Molina H."/>
            <person name="Bunkerborg J."/>
            <person name="Jin E."/>
            <person name="Buchheim M."/>
            <person name="Magnuson J."/>
        </authorList>
    </citation>
    <scope>NUCLEOTIDE SEQUENCE</scope>
    <source>
        <strain evidence="5">CCAP 19/18</strain>
    </source>
</reference>
<gene>
    <name evidence="5" type="ORF">DUNSADRAFT_6304</name>
</gene>
<protein>
    <submittedName>
        <fullName evidence="5">P-loop containing nucleoside triphosphate hydrolase protein</fullName>
    </submittedName>
</protein>
<evidence type="ECO:0000256" key="2">
    <source>
        <dbReference type="ARBA" id="ARBA00023134"/>
    </source>
</evidence>
<dbReference type="InterPro" id="IPR023179">
    <property type="entry name" value="GTP-bd_ortho_bundle_sf"/>
</dbReference>
<feature type="compositionally biased region" description="Low complexity" evidence="3">
    <location>
        <begin position="9"/>
        <end position="21"/>
    </location>
</feature>
<evidence type="ECO:0000313" key="5">
    <source>
        <dbReference type="EMBL" id="KAF5825865.1"/>
    </source>
</evidence>
<dbReference type="PANTHER" id="PTHR11089:SF30">
    <property type="entry name" value="GUANINE NUCLEOTIDE-BINDING PROTEIN-LIKE 3 HOMOLOG"/>
    <property type="match status" value="1"/>
</dbReference>
<accession>A0ABQ7FU30</accession>
<evidence type="ECO:0000259" key="4">
    <source>
        <dbReference type="Pfam" id="PF01926"/>
    </source>
</evidence>
<dbReference type="EMBL" id="MU071795">
    <property type="protein sequence ID" value="KAF5825865.1"/>
    <property type="molecule type" value="Genomic_DNA"/>
</dbReference>
<dbReference type="CDD" id="cd04178">
    <property type="entry name" value="Nucleostemin_like"/>
    <property type="match status" value="1"/>
</dbReference>
<dbReference type="Gene3D" id="1.10.1580.10">
    <property type="match status" value="1"/>
</dbReference>
<keyword evidence="5" id="KW-0378">Hydrolase</keyword>
<dbReference type="Gene3D" id="3.40.50.300">
    <property type="entry name" value="P-loop containing nucleotide triphosphate hydrolases"/>
    <property type="match status" value="1"/>
</dbReference>
<dbReference type="InterPro" id="IPR050755">
    <property type="entry name" value="TRAFAC_YlqF/YawG_RiboMat"/>
</dbReference>
<dbReference type="SUPFAM" id="SSF52540">
    <property type="entry name" value="P-loop containing nucleoside triphosphate hydrolases"/>
    <property type="match status" value="2"/>
</dbReference>
<feature type="domain" description="G" evidence="4">
    <location>
        <begin position="180"/>
        <end position="208"/>
    </location>
</feature>
<organism evidence="5 6">
    <name type="scientific">Dunaliella salina</name>
    <name type="common">Green alga</name>
    <name type="synonym">Protococcus salinus</name>
    <dbReference type="NCBI Taxonomy" id="3046"/>
    <lineage>
        <taxon>Eukaryota</taxon>
        <taxon>Viridiplantae</taxon>
        <taxon>Chlorophyta</taxon>
        <taxon>core chlorophytes</taxon>
        <taxon>Chlorophyceae</taxon>
        <taxon>CS clade</taxon>
        <taxon>Chlamydomonadales</taxon>
        <taxon>Dunaliellaceae</taxon>
        <taxon>Dunaliella</taxon>
    </lineage>
</organism>
<keyword evidence="1" id="KW-0547">Nucleotide-binding</keyword>
<keyword evidence="6" id="KW-1185">Reference proteome</keyword>
<name>A0ABQ7FU30_DUNSA</name>
<dbReference type="Pfam" id="PF01926">
    <property type="entry name" value="MMR_HSR1"/>
    <property type="match status" value="1"/>
</dbReference>
<comment type="caution">
    <text evidence="5">The sequence shown here is derived from an EMBL/GenBank/DDBJ whole genome shotgun (WGS) entry which is preliminary data.</text>
</comment>
<proteinExistence type="predicted"/>